<dbReference type="OrthoDB" id="9798230at2"/>
<comment type="caution">
    <text evidence="5">The sequence shown here is derived from an EMBL/GenBank/DDBJ whole genome shotgun (WGS) entry which is preliminary data.</text>
</comment>
<keyword evidence="2" id="KW-0288">FMN</keyword>
<gene>
    <name evidence="5" type="primary">bluB</name>
    <name evidence="5" type="ORF">CP960_09945</name>
</gene>
<dbReference type="InterPro" id="IPR012825">
    <property type="entry name" value="BluB"/>
</dbReference>
<feature type="domain" description="Nitroreductase" evidence="4">
    <location>
        <begin position="16"/>
        <end position="180"/>
    </location>
</feature>
<dbReference type="InterPro" id="IPR029479">
    <property type="entry name" value="Nitroreductase"/>
</dbReference>
<dbReference type="KEGG" id="ahs:AHALO_0060"/>
<dbReference type="SUPFAM" id="SSF55469">
    <property type="entry name" value="FMN-dependent nitroreductase-like"/>
    <property type="match status" value="1"/>
</dbReference>
<dbReference type="PANTHER" id="PTHR23026">
    <property type="entry name" value="NADPH NITROREDUCTASE"/>
    <property type="match status" value="1"/>
</dbReference>
<dbReference type="Pfam" id="PF00881">
    <property type="entry name" value="Nitroreductase"/>
    <property type="match status" value="1"/>
</dbReference>
<evidence type="ECO:0000313" key="6">
    <source>
        <dbReference type="Proteomes" id="UP000233248"/>
    </source>
</evidence>
<proteinExistence type="predicted"/>
<dbReference type="AlphaFoldDB" id="A0A2N1J130"/>
<dbReference type="InterPro" id="IPR000415">
    <property type="entry name" value="Nitroreductase-like"/>
</dbReference>
<keyword evidence="1" id="KW-0285">Flavoprotein</keyword>
<evidence type="ECO:0000256" key="2">
    <source>
        <dbReference type="ARBA" id="ARBA00022643"/>
    </source>
</evidence>
<organism evidence="5 6">
    <name type="scientific">Malaciobacter halophilus</name>
    <dbReference type="NCBI Taxonomy" id="197482"/>
    <lineage>
        <taxon>Bacteria</taxon>
        <taxon>Pseudomonadati</taxon>
        <taxon>Campylobacterota</taxon>
        <taxon>Epsilonproteobacteria</taxon>
        <taxon>Campylobacterales</taxon>
        <taxon>Arcobacteraceae</taxon>
        <taxon>Malaciobacter</taxon>
    </lineage>
</organism>
<keyword evidence="3" id="KW-0560">Oxidoreductase</keyword>
<dbReference type="GO" id="GO:0016491">
    <property type="term" value="F:oxidoreductase activity"/>
    <property type="evidence" value="ECO:0007669"/>
    <property type="project" value="UniProtKB-KW"/>
</dbReference>
<dbReference type="InterPro" id="IPR050627">
    <property type="entry name" value="Nitroreductase/BluB"/>
</dbReference>
<evidence type="ECO:0000313" key="5">
    <source>
        <dbReference type="EMBL" id="PKI80263.1"/>
    </source>
</evidence>
<evidence type="ECO:0000259" key="4">
    <source>
        <dbReference type="Pfam" id="PF00881"/>
    </source>
</evidence>
<dbReference type="PANTHER" id="PTHR23026:SF90">
    <property type="entry name" value="IODOTYROSINE DEIODINASE 1"/>
    <property type="match status" value="1"/>
</dbReference>
<name>A0A2N1J130_9BACT</name>
<dbReference type="RefSeq" id="WP_101185259.1">
    <property type="nucleotide sequence ID" value="NZ_CP031218.1"/>
</dbReference>
<dbReference type="Proteomes" id="UP000233248">
    <property type="component" value="Unassembled WGS sequence"/>
</dbReference>
<protein>
    <submittedName>
        <fullName evidence="5">5,6-dimethylbenzimidazole synthase</fullName>
    </submittedName>
</protein>
<dbReference type="NCBIfam" id="TIGR02476">
    <property type="entry name" value="BluB"/>
    <property type="match status" value="1"/>
</dbReference>
<dbReference type="EMBL" id="NXIF01000038">
    <property type="protein sequence ID" value="PKI80263.1"/>
    <property type="molecule type" value="Genomic_DNA"/>
</dbReference>
<evidence type="ECO:0000256" key="1">
    <source>
        <dbReference type="ARBA" id="ARBA00022630"/>
    </source>
</evidence>
<sequence length="207" mass="24254">MLNFSTKELDTLTKIINSRRDVRGNYFNDKKVSNKELKIILESALQAPSVGYSQPWRFKIVKNKSIKNRVFKQFDKSYKKSFKKFKKRPLYKSLKLEGIKEAPINIAVFYKKNKKQVLGQTYMKRSGEYSVVCAICNMWLTARAMNIGLGWVSIVKPKKINKILNISKEHKLIGYLCIGYTKDFLEEPELKTLKWEKKKSLKECILK</sequence>
<evidence type="ECO:0000256" key="3">
    <source>
        <dbReference type="ARBA" id="ARBA00023002"/>
    </source>
</evidence>
<dbReference type="Gene3D" id="3.40.109.10">
    <property type="entry name" value="NADH Oxidase"/>
    <property type="match status" value="1"/>
</dbReference>
<reference evidence="5 6" key="1">
    <citation type="submission" date="2017-09" db="EMBL/GenBank/DDBJ databases">
        <title>Genomics of the genus Arcobacter.</title>
        <authorList>
            <person name="Perez-Cataluna A."/>
            <person name="Figueras M.J."/>
            <person name="Salas-Masso N."/>
        </authorList>
    </citation>
    <scope>NUCLEOTIDE SEQUENCE [LARGE SCALE GENOMIC DNA]</scope>
    <source>
        <strain evidence="5 6">DSM 18005</strain>
    </source>
</reference>
<accession>A0A2N1J130</accession>
<keyword evidence="6" id="KW-1185">Reference proteome</keyword>